<organism evidence="2 3">
    <name type="scientific">Trypanosoma vivax (strain Y486)</name>
    <dbReference type="NCBI Taxonomy" id="1055687"/>
    <lineage>
        <taxon>Eukaryota</taxon>
        <taxon>Discoba</taxon>
        <taxon>Euglenozoa</taxon>
        <taxon>Kinetoplastea</taxon>
        <taxon>Metakinetoplastina</taxon>
        <taxon>Trypanosomatida</taxon>
        <taxon>Trypanosomatidae</taxon>
        <taxon>Trypanosoma</taxon>
        <taxon>Duttonella</taxon>
    </lineage>
</organism>
<evidence type="ECO:0000256" key="1">
    <source>
        <dbReference type="SAM" id="MobiDB-lite"/>
    </source>
</evidence>
<dbReference type="Proteomes" id="UP000009027">
    <property type="component" value="Unassembled WGS sequence"/>
</dbReference>
<name>F9WRP0_TRYVY</name>
<gene>
    <name evidence="2" type="ORF">TvY486_0029970</name>
</gene>
<reference evidence="2 3" key="1">
    <citation type="journal article" date="2012" name="Proc. Natl. Acad. Sci. U.S.A.">
        <title>Antigenic diversity is generated by distinct evolutionary mechanisms in African trypanosome species.</title>
        <authorList>
            <person name="Jackson A.P."/>
            <person name="Berry A."/>
            <person name="Aslett M."/>
            <person name="Allison H.C."/>
            <person name="Burton P."/>
            <person name="Vavrova-Anderson J."/>
            <person name="Brown R."/>
            <person name="Browne H."/>
            <person name="Corton N."/>
            <person name="Hauser H."/>
            <person name="Gamble J."/>
            <person name="Gilderthorp R."/>
            <person name="Marcello L."/>
            <person name="McQuillan J."/>
            <person name="Otto T.D."/>
            <person name="Quail M.A."/>
            <person name="Sanders M.J."/>
            <person name="van Tonder A."/>
            <person name="Ginger M.L."/>
            <person name="Field M.C."/>
            <person name="Barry J.D."/>
            <person name="Hertz-Fowler C."/>
            <person name="Berriman M."/>
        </authorList>
    </citation>
    <scope>NUCLEOTIDE SEQUENCE</scope>
    <source>
        <strain evidence="2 3">Y486</strain>
    </source>
</reference>
<feature type="region of interest" description="Disordered" evidence="1">
    <location>
        <begin position="165"/>
        <end position="186"/>
    </location>
</feature>
<evidence type="ECO:0000313" key="2">
    <source>
        <dbReference type="EMBL" id="CCD20224.1"/>
    </source>
</evidence>
<feature type="compositionally biased region" description="Basic and acidic residues" evidence="1">
    <location>
        <begin position="268"/>
        <end position="280"/>
    </location>
</feature>
<dbReference type="VEuPathDB" id="TriTrypDB:TvY486_0029970"/>
<proteinExistence type="predicted"/>
<sequence>MQQKSGVMAGSQCRKERRKEALRLTIRRRRRDGQKLEGRKVVVGRFRKTLVGKTPQREGKEWGAEDSATAHNGDSLPETCWNAFALVKCRWHRPKEAHDERAESVNAKRRSTPTWKRQSEKGGAHYAWRGCHCVKPARRGMAWETTGERRKLCICDTAVRGRAKHGCGRGGKQAGPSTSRATPRHHMSCLGKRRKAVRSFAARCTRKTQRKRCESTVGHAHWRQPWSEVWGTWCGWCAGGNEVRNELAGSDGVRPTERGEAGAGMRVANDRPLRRDKPETEAGLASHDAGDQGQAIA</sequence>
<dbReference type="EMBL" id="CAEX01005112">
    <property type="protein sequence ID" value="CCD20224.1"/>
    <property type="molecule type" value="Genomic_DNA"/>
</dbReference>
<accession>F9WRP0</accession>
<feature type="region of interest" description="Disordered" evidence="1">
    <location>
        <begin position="248"/>
        <end position="297"/>
    </location>
</feature>
<keyword evidence="3" id="KW-1185">Reference proteome</keyword>
<dbReference type="AlphaFoldDB" id="F9WRP0"/>
<evidence type="ECO:0000313" key="3">
    <source>
        <dbReference type="Proteomes" id="UP000009027"/>
    </source>
</evidence>
<protein>
    <submittedName>
        <fullName evidence="2">Uncharacterized protein</fullName>
    </submittedName>
</protein>